<comment type="caution">
    <text evidence="1">The sequence shown here is derived from an EMBL/GenBank/DDBJ whole genome shotgun (WGS) entry which is preliminary data.</text>
</comment>
<dbReference type="Proteomes" id="UP001268036">
    <property type="component" value="Unassembled WGS sequence"/>
</dbReference>
<name>A0AAJ2EXW5_9PSED</name>
<evidence type="ECO:0008006" key="3">
    <source>
        <dbReference type="Google" id="ProtNLM"/>
    </source>
</evidence>
<organism evidence="1 2">
    <name type="scientific">Pseudomonas oryzihabitans</name>
    <dbReference type="NCBI Taxonomy" id="47885"/>
    <lineage>
        <taxon>Bacteria</taxon>
        <taxon>Pseudomonadati</taxon>
        <taxon>Pseudomonadota</taxon>
        <taxon>Gammaproteobacteria</taxon>
        <taxon>Pseudomonadales</taxon>
        <taxon>Pseudomonadaceae</taxon>
        <taxon>Pseudomonas</taxon>
    </lineage>
</organism>
<dbReference type="Gene3D" id="1.10.10.10">
    <property type="entry name" value="Winged helix-like DNA-binding domain superfamily/Winged helix DNA-binding domain"/>
    <property type="match status" value="1"/>
</dbReference>
<evidence type="ECO:0000313" key="1">
    <source>
        <dbReference type="EMBL" id="MDR6232665.1"/>
    </source>
</evidence>
<gene>
    <name evidence="1" type="ORF">QE440_000406</name>
</gene>
<dbReference type="InterPro" id="IPR036388">
    <property type="entry name" value="WH-like_DNA-bd_sf"/>
</dbReference>
<proteinExistence type="predicted"/>
<evidence type="ECO:0000313" key="2">
    <source>
        <dbReference type="Proteomes" id="UP001268036"/>
    </source>
</evidence>
<sequence>MRTLTSDCVSFLTSTLPYAPSISISSSQRKLKMGYHRVARYLDVLAKAGYLSSETEQRKTALKFWQSSPILDLNHLLLGVEKISAKARHLLMQDLLKAIYEDYKQRVSSEIQDLSVISPPLLLSVPEKWTKSKTRILIVGQETLGWDFSDGSYYPWPHSPITNFEQFALYPRSVSALMQGYVEFEFSRFQRENVNSPYWRAYRHIRQAMGEEAFGFDSCVLTTNLFRMAFENGSAVYNGTKEQAEEMNRLSGTLLVEEISILEPTAVIFFTGPRYESYLMSQFTDMEFSAISDIPISRMAYVHSSSLPKLSFRTYHPSYLSRSRQWHFLDNICDLIKTD</sequence>
<dbReference type="AlphaFoldDB" id="A0AAJ2EXW5"/>
<reference evidence="1" key="1">
    <citation type="submission" date="2023-08" db="EMBL/GenBank/DDBJ databases">
        <title>Functional and genomic diversity of the sorghum phyllosphere microbiome.</title>
        <authorList>
            <person name="Shade A."/>
        </authorList>
    </citation>
    <scope>NUCLEOTIDE SEQUENCE</scope>
    <source>
        <strain evidence="1">SORGH_AS_0201</strain>
    </source>
</reference>
<dbReference type="EMBL" id="JAVJAF010000001">
    <property type="protein sequence ID" value="MDR6232665.1"/>
    <property type="molecule type" value="Genomic_DNA"/>
</dbReference>
<accession>A0AAJ2EXW5</accession>
<protein>
    <recommendedName>
        <fullName evidence="3">Uracil DNA glycosylase superfamily protein</fullName>
    </recommendedName>
</protein>